<sequence>MVEFVANNALIRNFLLLLIFALVVGVTLAVMLATSKRSRVRTKLEVIGRESVSSQSASSLRRSSEDAWSRLVMRIEKAGLNLSDTKSDALTEQMQAAGFESPAAARVYTLVRLVLVIVLPTALIGALLLSGSDVSYMKLYFIGTFCAVMGLYVPNIYVRARAASRRREVLNGFPDALDLMLVCVEAGLGLEAAFDRVGREMVSSHPLVSRLLVTTTLQLRAGATRESALRNMAAMARIDEIASFATLLIQSDKLGTSIATTLRVYASEMREKRRMRAEEKAHRIPVLISIPLVACMLPTMIGTLMLPAAIRVVRILLPTMTGG</sequence>
<keyword evidence="4 6" id="KW-1133">Transmembrane helix</keyword>
<dbReference type="InterPro" id="IPR018076">
    <property type="entry name" value="T2SS_GspF_dom"/>
</dbReference>
<feature type="transmembrane region" description="Helical" evidence="6">
    <location>
        <begin position="284"/>
        <end position="310"/>
    </location>
</feature>
<dbReference type="EMBL" id="FVZE01000001">
    <property type="protein sequence ID" value="SLJ88758.1"/>
    <property type="molecule type" value="Genomic_DNA"/>
</dbReference>
<dbReference type="PANTHER" id="PTHR35007:SF2">
    <property type="entry name" value="PILUS ASSEMBLE PROTEIN"/>
    <property type="match status" value="1"/>
</dbReference>
<dbReference type="RefSeq" id="WP_079729553.1">
    <property type="nucleotide sequence ID" value="NZ_FVZE01000001.1"/>
</dbReference>
<feature type="transmembrane region" description="Helical" evidence="6">
    <location>
        <begin position="110"/>
        <end position="131"/>
    </location>
</feature>
<feature type="transmembrane region" description="Helical" evidence="6">
    <location>
        <begin position="137"/>
        <end position="158"/>
    </location>
</feature>
<dbReference type="PANTHER" id="PTHR35007">
    <property type="entry name" value="INTEGRAL MEMBRANE PROTEIN-RELATED"/>
    <property type="match status" value="1"/>
</dbReference>
<dbReference type="GO" id="GO:0005886">
    <property type="term" value="C:plasma membrane"/>
    <property type="evidence" value="ECO:0007669"/>
    <property type="project" value="UniProtKB-SubCell"/>
</dbReference>
<feature type="transmembrane region" description="Helical" evidence="6">
    <location>
        <begin position="14"/>
        <end position="33"/>
    </location>
</feature>
<keyword evidence="3 6" id="KW-0812">Transmembrane</keyword>
<evidence type="ECO:0000256" key="5">
    <source>
        <dbReference type="ARBA" id="ARBA00023136"/>
    </source>
</evidence>
<reference evidence="9" key="1">
    <citation type="submission" date="2017-02" db="EMBL/GenBank/DDBJ databases">
        <authorList>
            <person name="Varghese N."/>
            <person name="Submissions S."/>
        </authorList>
    </citation>
    <scope>NUCLEOTIDE SEQUENCE [LARGE SCALE GENOMIC DNA]</scope>
    <source>
        <strain evidence="9">SM117</strain>
    </source>
</reference>
<proteinExistence type="predicted"/>
<dbReference type="STRING" id="428990.SAMN06295987_101868"/>
<protein>
    <submittedName>
        <fullName evidence="8">Tight adherence protein C</fullName>
    </submittedName>
</protein>
<comment type="subcellular location">
    <subcellularLocation>
        <location evidence="1">Cell membrane</location>
        <topology evidence="1">Multi-pass membrane protein</topology>
    </subcellularLocation>
</comment>
<keyword evidence="9" id="KW-1185">Reference proteome</keyword>
<evidence type="ECO:0000256" key="6">
    <source>
        <dbReference type="SAM" id="Phobius"/>
    </source>
</evidence>
<dbReference type="AlphaFoldDB" id="A0A1U6GZ28"/>
<name>A0A1U6GZ28_9SPHN</name>
<evidence type="ECO:0000313" key="9">
    <source>
        <dbReference type="Proteomes" id="UP000190989"/>
    </source>
</evidence>
<evidence type="ECO:0000256" key="4">
    <source>
        <dbReference type="ARBA" id="ARBA00022989"/>
    </source>
</evidence>
<evidence type="ECO:0000259" key="7">
    <source>
        <dbReference type="Pfam" id="PF00482"/>
    </source>
</evidence>
<dbReference type="Proteomes" id="UP000190989">
    <property type="component" value="Unassembled WGS sequence"/>
</dbReference>
<gene>
    <name evidence="8" type="ORF">SAMN06295987_101868</name>
</gene>
<accession>A0A1U6GZ28</accession>
<feature type="domain" description="Type II secretion system protein GspF" evidence="7">
    <location>
        <begin position="177"/>
        <end position="305"/>
    </location>
</feature>
<evidence type="ECO:0000256" key="1">
    <source>
        <dbReference type="ARBA" id="ARBA00004651"/>
    </source>
</evidence>
<evidence type="ECO:0000256" key="2">
    <source>
        <dbReference type="ARBA" id="ARBA00022475"/>
    </source>
</evidence>
<organism evidence="8 9">
    <name type="scientific">Novosphingobium mathurense</name>
    <dbReference type="NCBI Taxonomy" id="428990"/>
    <lineage>
        <taxon>Bacteria</taxon>
        <taxon>Pseudomonadati</taxon>
        <taxon>Pseudomonadota</taxon>
        <taxon>Alphaproteobacteria</taxon>
        <taxon>Sphingomonadales</taxon>
        <taxon>Sphingomonadaceae</taxon>
        <taxon>Novosphingobium</taxon>
    </lineage>
</organism>
<evidence type="ECO:0000313" key="8">
    <source>
        <dbReference type="EMBL" id="SLJ88758.1"/>
    </source>
</evidence>
<evidence type="ECO:0000256" key="3">
    <source>
        <dbReference type="ARBA" id="ARBA00022692"/>
    </source>
</evidence>
<keyword evidence="2" id="KW-1003">Cell membrane</keyword>
<dbReference type="Pfam" id="PF00482">
    <property type="entry name" value="T2SSF"/>
    <property type="match status" value="1"/>
</dbReference>
<keyword evidence="5 6" id="KW-0472">Membrane</keyword>